<gene>
    <name evidence="4" type="primary">FOSL2</name>
</gene>
<dbReference type="GeneTree" id="ENSGT00940000158876"/>
<dbReference type="FunFam" id="1.20.5.170:FF:000006">
    <property type="entry name" value="fos-related antigen 2 isoform X1"/>
    <property type="match status" value="1"/>
</dbReference>
<dbReference type="PANTHER" id="PTHR23351">
    <property type="entry name" value="FOS TRANSCRIPTION FACTOR-RELATED"/>
    <property type="match status" value="1"/>
</dbReference>
<name>A0A8C9TXK9_SCLFO</name>
<keyword evidence="5" id="KW-1185">Reference proteome</keyword>
<dbReference type="Proteomes" id="UP000694397">
    <property type="component" value="Chromosome 1"/>
</dbReference>
<dbReference type="CDD" id="cd14721">
    <property type="entry name" value="bZIP_Fos"/>
    <property type="match status" value="1"/>
</dbReference>
<feature type="compositionally biased region" description="Polar residues" evidence="2">
    <location>
        <begin position="280"/>
        <end position="301"/>
    </location>
</feature>
<dbReference type="SMART" id="SM00338">
    <property type="entry name" value="BRLZ"/>
    <property type="match status" value="1"/>
</dbReference>
<sequence length="301" mass="33560">SSAEVFSLGPHGGAAVPRKDFNMPVSSSTFIPTINAITSSHDLQWMLQPTVITAMSSPRPRLHPYDHHGPLSQTRPGVIRSVGDTRVRCKRDEQLTPEEEEKRRIRRERNKMAAAKCRSRRRELTDRLQGETEKLEEEKAGLQKEIETLQLEKDKLELVLVSHKPICQLAHEDQSQDCNSLALAGYRTPGAVVVKQEPLEDFYEQEVALSSHKVPPSVIKPTAFEGRALEMYCPDGNRFSVPVAETATLALRPANPSPMFTHHQLPEQDGSLPGPKARSTAHSQHSSHQDQAPNCHSLTLL</sequence>
<dbReference type="InterPro" id="IPR046347">
    <property type="entry name" value="bZIP_sf"/>
</dbReference>
<dbReference type="PANTHER" id="PTHR23351:SF58">
    <property type="entry name" value="FOS-LIKE 2, AP-1 TRANSCRIPTION FACTOR SUBUNIT"/>
    <property type="match status" value="1"/>
</dbReference>
<proteinExistence type="predicted"/>
<dbReference type="PROSITE" id="PS50217">
    <property type="entry name" value="BZIP"/>
    <property type="match status" value="1"/>
</dbReference>
<dbReference type="OrthoDB" id="5866312at2759"/>
<feature type="coiled-coil region" evidence="1">
    <location>
        <begin position="98"/>
        <end position="159"/>
    </location>
</feature>
<dbReference type="Pfam" id="PF00170">
    <property type="entry name" value="bZIP_1"/>
    <property type="match status" value="1"/>
</dbReference>
<evidence type="ECO:0000313" key="4">
    <source>
        <dbReference type="Ensembl" id="ENSSFOP00015058299.1"/>
    </source>
</evidence>
<feature type="domain" description="BZIP" evidence="3">
    <location>
        <begin position="100"/>
        <end position="163"/>
    </location>
</feature>
<accession>A0A8C9TXK9</accession>
<dbReference type="Ensembl" id="ENSSFOT00015043125.1">
    <property type="protein sequence ID" value="ENSSFOP00015058299.1"/>
    <property type="gene ID" value="ENSSFOG00015032698.1"/>
</dbReference>
<dbReference type="Gene3D" id="1.20.5.170">
    <property type="match status" value="1"/>
</dbReference>
<reference evidence="4 5" key="1">
    <citation type="submission" date="2019-04" db="EMBL/GenBank/DDBJ databases">
        <authorList>
            <consortium name="Wellcome Sanger Institute Data Sharing"/>
        </authorList>
    </citation>
    <scope>NUCLEOTIDE SEQUENCE [LARGE SCALE GENOMIC DNA]</scope>
</reference>
<dbReference type="InterPro" id="IPR000837">
    <property type="entry name" value="AP-1"/>
</dbReference>
<dbReference type="GO" id="GO:0000981">
    <property type="term" value="F:DNA-binding transcription factor activity, RNA polymerase II-specific"/>
    <property type="evidence" value="ECO:0007669"/>
    <property type="project" value="TreeGrafter"/>
</dbReference>
<feature type="region of interest" description="Disordered" evidence="2">
    <location>
        <begin position="254"/>
        <end position="301"/>
    </location>
</feature>
<evidence type="ECO:0000256" key="2">
    <source>
        <dbReference type="SAM" id="MobiDB-lite"/>
    </source>
</evidence>
<dbReference type="GO" id="GO:0000978">
    <property type="term" value="F:RNA polymerase II cis-regulatory region sequence-specific DNA binding"/>
    <property type="evidence" value="ECO:0007669"/>
    <property type="project" value="TreeGrafter"/>
</dbReference>
<dbReference type="PRINTS" id="PR00042">
    <property type="entry name" value="LEUZIPPRFOS"/>
</dbReference>
<keyword evidence="1" id="KW-0175">Coiled coil</keyword>
<dbReference type="InterPro" id="IPR004827">
    <property type="entry name" value="bZIP"/>
</dbReference>
<evidence type="ECO:0000256" key="1">
    <source>
        <dbReference type="SAM" id="Coils"/>
    </source>
</evidence>
<dbReference type="GO" id="GO:0005634">
    <property type="term" value="C:nucleus"/>
    <property type="evidence" value="ECO:0007669"/>
    <property type="project" value="TreeGrafter"/>
</dbReference>
<reference evidence="4" key="2">
    <citation type="submission" date="2025-08" db="UniProtKB">
        <authorList>
            <consortium name="Ensembl"/>
        </authorList>
    </citation>
    <scope>IDENTIFICATION</scope>
</reference>
<dbReference type="SUPFAM" id="SSF57959">
    <property type="entry name" value="Leucine zipper domain"/>
    <property type="match status" value="1"/>
</dbReference>
<dbReference type="AlphaFoldDB" id="A0A8C9TXK9"/>
<evidence type="ECO:0000313" key="5">
    <source>
        <dbReference type="Proteomes" id="UP000694397"/>
    </source>
</evidence>
<organism evidence="4 5">
    <name type="scientific">Scleropages formosus</name>
    <name type="common">Asian bonytongue</name>
    <name type="synonym">Osteoglossum formosum</name>
    <dbReference type="NCBI Taxonomy" id="113540"/>
    <lineage>
        <taxon>Eukaryota</taxon>
        <taxon>Metazoa</taxon>
        <taxon>Chordata</taxon>
        <taxon>Craniata</taxon>
        <taxon>Vertebrata</taxon>
        <taxon>Euteleostomi</taxon>
        <taxon>Actinopterygii</taxon>
        <taxon>Neopterygii</taxon>
        <taxon>Teleostei</taxon>
        <taxon>Osteoglossocephala</taxon>
        <taxon>Osteoglossomorpha</taxon>
        <taxon>Osteoglossiformes</taxon>
        <taxon>Osteoglossidae</taxon>
        <taxon>Scleropages</taxon>
    </lineage>
</organism>
<protein>
    <submittedName>
        <fullName evidence="4">FOS like 2, AP-1 transcription factor subunit</fullName>
    </submittedName>
</protein>
<reference evidence="4" key="3">
    <citation type="submission" date="2025-09" db="UniProtKB">
        <authorList>
            <consortium name="Ensembl"/>
        </authorList>
    </citation>
    <scope>IDENTIFICATION</scope>
</reference>
<evidence type="ECO:0000259" key="3">
    <source>
        <dbReference type="PROSITE" id="PS50217"/>
    </source>
</evidence>